<accession>A0A6A6ECH1</accession>
<keyword evidence="4" id="KW-1185">Reference proteome</keyword>
<name>A0A6A6ECH1_9PEZI</name>
<dbReference type="OrthoDB" id="4148662at2759"/>
<dbReference type="EMBL" id="ML994624">
    <property type="protein sequence ID" value="KAF2188259.1"/>
    <property type="molecule type" value="Genomic_DNA"/>
</dbReference>
<protein>
    <submittedName>
        <fullName evidence="3">Uncharacterized protein</fullName>
    </submittedName>
</protein>
<evidence type="ECO:0000313" key="3">
    <source>
        <dbReference type="EMBL" id="KAF2188259.1"/>
    </source>
</evidence>
<keyword evidence="2" id="KW-0472">Membrane</keyword>
<keyword evidence="2" id="KW-0812">Transmembrane</keyword>
<evidence type="ECO:0000256" key="2">
    <source>
        <dbReference type="SAM" id="Phobius"/>
    </source>
</evidence>
<proteinExistence type="predicted"/>
<evidence type="ECO:0000256" key="1">
    <source>
        <dbReference type="SAM" id="MobiDB-lite"/>
    </source>
</evidence>
<feature type="region of interest" description="Disordered" evidence="1">
    <location>
        <begin position="173"/>
        <end position="203"/>
    </location>
</feature>
<dbReference type="Proteomes" id="UP000800200">
    <property type="component" value="Unassembled WGS sequence"/>
</dbReference>
<organism evidence="3 4">
    <name type="scientific">Zopfia rhizophila CBS 207.26</name>
    <dbReference type="NCBI Taxonomy" id="1314779"/>
    <lineage>
        <taxon>Eukaryota</taxon>
        <taxon>Fungi</taxon>
        <taxon>Dikarya</taxon>
        <taxon>Ascomycota</taxon>
        <taxon>Pezizomycotina</taxon>
        <taxon>Dothideomycetes</taxon>
        <taxon>Dothideomycetes incertae sedis</taxon>
        <taxon>Zopfiaceae</taxon>
        <taxon>Zopfia</taxon>
    </lineage>
</organism>
<gene>
    <name evidence="3" type="ORF">K469DRAFT_703756</name>
</gene>
<evidence type="ECO:0000313" key="4">
    <source>
        <dbReference type="Proteomes" id="UP000800200"/>
    </source>
</evidence>
<reference evidence="3" key="1">
    <citation type="journal article" date="2020" name="Stud. Mycol.">
        <title>101 Dothideomycetes genomes: a test case for predicting lifestyles and emergence of pathogens.</title>
        <authorList>
            <person name="Haridas S."/>
            <person name="Albert R."/>
            <person name="Binder M."/>
            <person name="Bloem J."/>
            <person name="Labutti K."/>
            <person name="Salamov A."/>
            <person name="Andreopoulos B."/>
            <person name="Baker S."/>
            <person name="Barry K."/>
            <person name="Bills G."/>
            <person name="Bluhm B."/>
            <person name="Cannon C."/>
            <person name="Castanera R."/>
            <person name="Culley D."/>
            <person name="Daum C."/>
            <person name="Ezra D."/>
            <person name="Gonzalez J."/>
            <person name="Henrissat B."/>
            <person name="Kuo A."/>
            <person name="Liang C."/>
            <person name="Lipzen A."/>
            <person name="Lutzoni F."/>
            <person name="Magnuson J."/>
            <person name="Mondo S."/>
            <person name="Nolan M."/>
            <person name="Ohm R."/>
            <person name="Pangilinan J."/>
            <person name="Park H.-J."/>
            <person name="Ramirez L."/>
            <person name="Alfaro M."/>
            <person name="Sun H."/>
            <person name="Tritt A."/>
            <person name="Yoshinaga Y."/>
            <person name="Zwiers L.-H."/>
            <person name="Turgeon B."/>
            <person name="Goodwin S."/>
            <person name="Spatafora J."/>
            <person name="Crous P."/>
            <person name="Grigoriev I."/>
        </authorList>
    </citation>
    <scope>NUCLEOTIDE SEQUENCE</scope>
    <source>
        <strain evidence="3">CBS 207.26</strain>
    </source>
</reference>
<dbReference type="AlphaFoldDB" id="A0A6A6ECH1"/>
<feature type="compositionally biased region" description="Low complexity" evidence="1">
    <location>
        <begin position="173"/>
        <end position="183"/>
    </location>
</feature>
<feature type="transmembrane region" description="Helical" evidence="2">
    <location>
        <begin position="209"/>
        <end position="229"/>
    </location>
</feature>
<sequence length="326" mass="34998">MLAPDYIIPCYTNWGDPFSSCCKVGNVCLGKNACYDQTTGITYQYGCTDRMYRDPNCPQKCDLSRKDSNWVGLVYCNGTDDTPEDTWLCHHPENCGGETHCPRHKPWDPRLEKLPNVDCKDMAMELSAMHAGPVLSDLLPLPSEVPRVSSYLAAHPTSKSASSSQVAPTAFTAASTEAHASTTIPTQTSVAATPESAEESKHSSVASGAGLGVGIPIVLSLVGFLAFYIHRCRRQSSTATDQKVEKGSTDMDDESGARFCTKAELPGSPMTAAMGGSIVTERTPMQSPALSIVSPVGSEFPHQQAAEVEGNPRLEVYGLEIYELPG</sequence>
<keyword evidence="2" id="KW-1133">Transmembrane helix</keyword>